<accession>A0ABU4W6V2</accession>
<sequence>MIIKIIEGADTMIIAYEKLTNSYRNIVKENLFHIGEGLILDRENNVLHRFENINDITLDTLKMLNKLKQEIVIVYPCNLRDRKTTLDVCIESYIVRHYNLETIFNAIHGCQCTKRNIQLLWNVDLRNCNVFF</sequence>
<evidence type="ECO:0000313" key="1">
    <source>
        <dbReference type="EMBL" id="MDX8334969.1"/>
    </source>
</evidence>
<gene>
    <name evidence="1" type="ORF">RFV38_00400</name>
</gene>
<dbReference type="RefSeq" id="WP_320312382.1">
    <property type="nucleotide sequence ID" value="NZ_JAVIKH010000001.1"/>
</dbReference>
<proteinExistence type="predicted"/>
<protein>
    <submittedName>
        <fullName evidence="1">Uncharacterized protein</fullName>
    </submittedName>
</protein>
<name>A0ABU4W6V2_9FUSO</name>
<evidence type="ECO:0000313" key="2">
    <source>
        <dbReference type="Proteomes" id="UP001279681"/>
    </source>
</evidence>
<dbReference type="EMBL" id="JAVIKH010000001">
    <property type="protein sequence ID" value="MDX8334969.1"/>
    <property type="molecule type" value="Genomic_DNA"/>
</dbReference>
<keyword evidence="2" id="KW-1185">Reference proteome</keyword>
<organism evidence="1 2">
    <name type="scientific">Candidatus Cetobacterium colombiensis</name>
    <dbReference type="NCBI Taxonomy" id="3073100"/>
    <lineage>
        <taxon>Bacteria</taxon>
        <taxon>Fusobacteriati</taxon>
        <taxon>Fusobacteriota</taxon>
        <taxon>Fusobacteriia</taxon>
        <taxon>Fusobacteriales</taxon>
        <taxon>Fusobacteriaceae</taxon>
        <taxon>Cetobacterium</taxon>
    </lineage>
</organism>
<comment type="caution">
    <text evidence="1">The sequence shown here is derived from an EMBL/GenBank/DDBJ whole genome shotgun (WGS) entry which is preliminary data.</text>
</comment>
<reference evidence="2" key="1">
    <citation type="submission" date="2023-07" db="EMBL/GenBank/DDBJ databases">
        <authorList>
            <person name="Colorado M.A."/>
            <person name="Villamil L.M."/>
            <person name="Melo J.F."/>
            <person name="Rodriguez J.A."/>
            <person name="Ruiz R.Y."/>
        </authorList>
    </citation>
    <scope>NUCLEOTIDE SEQUENCE [LARGE SCALE GENOMIC DNA]</scope>
    <source>
        <strain evidence="2">C33</strain>
    </source>
</reference>
<dbReference type="Proteomes" id="UP001279681">
    <property type="component" value="Unassembled WGS sequence"/>
</dbReference>